<proteinExistence type="predicted"/>
<evidence type="ECO:0000313" key="2">
    <source>
        <dbReference type="Proteomes" id="UP000499080"/>
    </source>
</evidence>
<organism evidence="1 2">
    <name type="scientific">Araneus ventricosus</name>
    <name type="common">Orbweaver spider</name>
    <name type="synonym">Epeira ventricosa</name>
    <dbReference type="NCBI Taxonomy" id="182803"/>
    <lineage>
        <taxon>Eukaryota</taxon>
        <taxon>Metazoa</taxon>
        <taxon>Ecdysozoa</taxon>
        <taxon>Arthropoda</taxon>
        <taxon>Chelicerata</taxon>
        <taxon>Arachnida</taxon>
        <taxon>Araneae</taxon>
        <taxon>Araneomorphae</taxon>
        <taxon>Entelegynae</taxon>
        <taxon>Araneoidea</taxon>
        <taxon>Araneidae</taxon>
        <taxon>Araneus</taxon>
    </lineage>
</organism>
<sequence>MFVRSIMSKALENFSHKGYILGGIWNSLTVCFFSGLPHTLISNAPELESVELQK</sequence>
<reference evidence="1 2" key="1">
    <citation type="journal article" date="2019" name="Sci. Rep.">
        <title>Orb-weaving spider Araneus ventricosus genome elucidates the spidroin gene catalogue.</title>
        <authorList>
            <person name="Kono N."/>
            <person name="Nakamura H."/>
            <person name="Ohtoshi R."/>
            <person name="Moran D.A.P."/>
            <person name="Shinohara A."/>
            <person name="Yoshida Y."/>
            <person name="Fujiwara M."/>
            <person name="Mori M."/>
            <person name="Tomita M."/>
            <person name="Arakawa K."/>
        </authorList>
    </citation>
    <scope>NUCLEOTIDE SEQUENCE [LARGE SCALE GENOMIC DNA]</scope>
</reference>
<dbReference type="Proteomes" id="UP000499080">
    <property type="component" value="Unassembled WGS sequence"/>
</dbReference>
<comment type="caution">
    <text evidence="1">The sequence shown here is derived from an EMBL/GenBank/DDBJ whole genome shotgun (WGS) entry which is preliminary data.</text>
</comment>
<evidence type="ECO:0000313" key="1">
    <source>
        <dbReference type="EMBL" id="GBN43648.1"/>
    </source>
</evidence>
<feature type="non-terminal residue" evidence="1">
    <location>
        <position position="54"/>
    </location>
</feature>
<dbReference type="AlphaFoldDB" id="A0A4Y2NVN3"/>
<keyword evidence="2" id="KW-1185">Reference proteome</keyword>
<protein>
    <submittedName>
        <fullName evidence="1">Uncharacterized protein</fullName>
    </submittedName>
</protein>
<accession>A0A4Y2NVN3</accession>
<dbReference type="EMBL" id="BGPR01130043">
    <property type="protein sequence ID" value="GBN43648.1"/>
    <property type="molecule type" value="Genomic_DNA"/>
</dbReference>
<name>A0A4Y2NVN3_ARAVE</name>
<gene>
    <name evidence="1" type="ORF">AVEN_184331_1</name>
</gene>